<protein>
    <recommendedName>
        <fullName evidence="1">Transcription regulator HTH AraC- type ligand binding domain-containing protein</fullName>
    </recommendedName>
</protein>
<name>A0ABN3GTQ7_9PSEU</name>
<dbReference type="EMBL" id="BAAARA010000021">
    <property type="protein sequence ID" value="GAA2360901.1"/>
    <property type="molecule type" value="Genomic_DNA"/>
</dbReference>
<dbReference type="Proteomes" id="UP001501218">
    <property type="component" value="Unassembled WGS sequence"/>
</dbReference>
<comment type="caution">
    <text evidence="2">The sequence shown here is derived from an EMBL/GenBank/DDBJ whole genome shotgun (WGS) entry which is preliminary data.</text>
</comment>
<evidence type="ECO:0000313" key="2">
    <source>
        <dbReference type="EMBL" id="GAA2360901.1"/>
    </source>
</evidence>
<evidence type="ECO:0000259" key="1">
    <source>
        <dbReference type="Pfam" id="PF14525"/>
    </source>
</evidence>
<proteinExistence type="predicted"/>
<dbReference type="Pfam" id="PF14525">
    <property type="entry name" value="AraC_binding_2"/>
    <property type="match status" value="1"/>
</dbReference>
<dbReference type="RefSeq" id="WP_344136565.1">
    <property type="nucleotide sequence ID" value="NZ_BAAARA010000021.1"/>
</dbReference>
<keyword evidence="3" id="KW-1185">Reference proteome</keyword>
<gene>
    <name evidence="2" type="ORF">GCM10009854_45130</name>
</gene>
<evidence type="ECO:0000313" key="3">
    <source>
        <dbReference type="Proteomes" id="UP001501218"/>
    </source>
</evidence>
<dbReference type="InterPro" id="IPR035418">
    <property type="entry name" value="AraC-bd_2"/>
</dbReference>
<sequence length="102" mass="11024">MMSVGSQEQVEPFEASASALFAPLRIRPLRPGPLPNSLRATIAGDVVATRIRCAPCHVRRSPRLISSGDRDLVKITLMTAGRAEIEQDGRRRGSAAMGRASR</sequence>
<organism evidence="2 3">
    <name type="scientific">Saccharopolyspora halophila</name>
    <dbReference type="NCBI Taxonomy" id="405551"/>
    <lineage>
        <taxon>Bacteria</taxon>
        <taxon>Bacillati</taxon>
        <taxon>Actinomycetota</taxon>
        <taxon>Actinomycetes</taxon>
        <taxon>Pseudonocardiales</taxon>
        <taxon>Pseudonocardiaceae</taxon>
        <taxon>Saccharopolyspora</taxon>
    </lineage>
</organism>
<accession>A0ABN3GTQ7</accession>
<feature type="domain" description="Transcription regulator HTH AraC- type ligand binding" evidence="1">
    <location>
        <begin position="17"/>
        <end position="91"/>
    </location>
</feature>
<reference evidence="2 3" key="1">
    <citation type="journal article" date="2019" name="Int. J. Syst. Evol. Microbiol.">
        <title>The Global Catalogue of Microorganisms (GCM) 10K type strain sequencing project: providing services to taxonomists for standard genome sequencing and annotation.</title>
        <authorList>
            <consortium name="The Broad Institute Genomics Platform"/>
            <consortium name="The Broad Institute Genome Sequencing Center for Infectious Disease"/>
            <person name="Wu L."/>
            <person name="Ma J."/>
        </authorList>
    </citation>
    <scope>NUCLEOTIDE SEQUENCE [LARGE SCALE GENOMIC DNA]</scope>
    <source>
        <strain evidence="2 3">JCM 16221</strain>
    </source>
</reference>